<dbReference type="InterPro" id="IPR051675">
    <property type="entry name" value="Endo/Exo/Phosphatase_dom_1"/>
</dbReference>
<reference evidence="3" key="1">
    <citation type="journal article" date="2015" name="Nature">
        <title>Complex archaea that bridge the gap between prokaryotes and eukaryotes.</title>
        <authorList>
            <person name="Spang A."/>
            <person name="Saw J.H."/>
            <person name="Jorgensen S.L."/>
            <person name="Zaremba-Niedzwiedzka K."/>
            <person name="Martijn J."/>
            <person name="Lind A.E."/>
            <person name="van Eijk R."/>
            <person name="Schleper C."/>
            <person name="Guy L."/>
            <person name="Ettema T.J."/>
        </authorList>
    </citation>
    <scope>NUCLEOTIDE SEQUENCE</scope>
</reference>
<dbReference type="EMBL" id="LAZR01003635">
    <property type="protein sequence ID" value="KKN16228.1"/>
    <property type="molecule type" value="Genomic_DNA"/>
</dbReference>
<dbReference type="InterPro" id="IPR004509">
    <property type="entry name" value="Competence_ComEA_HhH"/>
</dbReference>
<proteinExistence type="predicted"/>
<keyword evidence="1" id="KW-0472">Membrane</keyword>
<feature type="domain" description="Helix-hairpin-helix DNA-binding motif class 1" evidence="2">
    <location>
        <begin position="149"/>
        <end position="168"/>
    </location>
</feature>
<accession>A0A0F9RG41</accession>
<evidence type="ECO:0000256" key="1">
    <source>
        <dbReference type="SAM" id="Phobius"/>
    </source>
</evidence>
<dbReference type="Pfam" id="PF10531">
    <property type="entry name" value="SLBB"/>
    <property type="match status" value="1"/>
</dbReference>
<dbReference type="InterPro" id="IPR019554">
    <property type="entry name" value="Soluble_ligand-bd"/>
</dbReference>
<dbReference type="PANTHER" id="PTHR21180">
    <property type="entry name" value="ENDONUCLEASE/EXONUCLEASE/PHOSPHATASE FAMILY DOMAIN-CONTAINING PROTEIN 1"/>
    <property type="match status" value="1"/>
</dbReference>
<dbReference type="InterPro" id="IPR010994">
    <property type="entry name" value="RuvA_2-like"/>
</dbReference>
<evidence type="ECO:0000259" key="2">
    <source>
        <dbReference type="SMART" id="SM00278"/>
    </source>
</evidence>
<feature type="domain" description="Helix-hairpin-helix DNA-binding motif class 1" evidence="2">
    <location>
        <begin position="179"/>
        <end position="198"/>
    </location>
</feature>
<dbReference type="NCBIfam" id="TIGR00426">
    <property type="entry name" value="competence protein ComEA helix-hairpin-helix repeat region"/>
    <property type="match status" value="1"/>
</dbReference>
<dbReference type="AlphaFoldDB" id="A0A0F9RG41"/>
<dbReference type="GO" id="GO:0006281">
    <property type="term" value="P:DNA repair"/>
    <property type="evidence" value="ECO:0007669"/>
    <property type="project" value="InterPro"/>
</dbReference>
<name>A0A0F9RG41_9ZZZZ</name>
<gene>
    <name evidence="3" type="ORF">LCGC14_0978000</name>
</gene>
<dbReference type="SUPFAM" id="SSF47781">
    <property type="entry name" value="RuvA domain 2-like"/>
    <property type="match status" value="1"/>
</dbReference>
<dbReference type="GO" id="GO:0015628">
    <property type="term" value="P:protein secretion by the type II secretion system"/>
    <property type="evidence" value="ECO:0007669"/>
    <property type="project" value="TreeGrafter"/>
</dbReference>
<keyword evidence="1" id="KW-0812">Transmembrane</keyword>
<dbReference type="InterPro" id="IPR003583">
    <property type="entry name" value="Hlx-hairpin-Hlx_DNA-bd_motif"/>
</dbReference>
<evidence type="ECO:0000313" key="3">
    <source>
        <dbReference type="EMBL" id="KKN16228.1"/>
    </source>
</evidence>
<protein>
    <recommendedName>
        <fullName evidence="2">Helix-hairpin-helix DNA-binding motif class 1 domain-containing protein</fullName>
    </recommendedName>
</protein>
<dbReference type="SMART" id="SM00278">
    <property type="entry name" value="HhH1"/>
    <property type="match status" value="2"/>
</dbReference>
<dbReference type="GO" id="GO:0015627">
    <property type="term" value="C:type II protein secretion system complex"/>
    <property type="evidence" value="ECO:0007669"/>
    <property type="project" value="TreeGrafter"/>
</dbReference>
<sequence length="201" mass="22180">MLLKERVEEWWLSSEFTVSKNQFIAVVVLSVIIIAGWISYYLYQPVSKPQIKISKSVTKKSKARKVFVHVAGAVKEPGVYELNTDSRVIEAVKKAGGFTDGADTDSLNLAAKVQDSQKIMVTDINKTVQSQATAADIEQSINLNTATAEQLEELPGVGETIAKRIIEFREEKGSFSSVDELKEVEGIGEKKFAKIKKEASL</sequence>
<dbReference type="Pfam" id="PF12836">
    <property type="entry name" value="HHH_3"/>
    <property type="match status" value="1"/>
</dbReference>
<dbReference type="Gene3D" id="3.10.560.10">
    <property type="entry name" value="Outer membrane lipoprotein wza domain like"/>
    <property type="match status" value="1"/>
</dbReference>
<dbReference type="PANTHER" id="PTHR21180:SF32">
    <property type="entry name" value="ENDONUCLEASE_EXONUCLEASE_PHOSPHATASE FAMILY DOMAIN-CONTAINING PROTEIN 1"/>
    <property type="match status" value="1"/>
</dbReference>
<dbReference type="GO" id="GO:0003677">
    <property type="term" value="F:DNA binding"/>
    <property type="evidence" value="ECO:0007669"/>
    <property type="project" value="InterPro"/>
</dbReference>
<dbReference type="Gene3D" id="1.10.150.310">
    <property type="entry name" value="Tex RuvX-like domain-like"/>
    <property type="match status" value="1"/>
</dbReference>
<keyword evidence="1" id="KW-1133">Transmembrane helix</keyword>
<comment type="caution">
    <text evidence="3">The sequence shown here is derived from an EMBL/GenBank/DDBJ whole genome shotgun (WGS) entry which is preliminary data.</text>
</comment>
<feature type="transmembrane region" description="Helical" evidence="1">
    <location>
        <begin position="23"/>
        <end position="43"/>
    </location>
</feature>
<organism evidence="3">
    <name type="scientific">marine sediment metagenome</name>
    <dbReference type="NCBI Taxonomy" id="412755"/>
    <lineage>
        <taxon>unclassified sequences</taxon>
        <taxon>metagenomes</taxon>
        <taxon>ecological metagenomes</taxon>
    </lineage>
</organism>